<dbReference type="InterPro" id="IPR020578">
    <property type="entry name" value="Aminotrans_V_PyrdxlP_BS"/>
</dbReference>
<dbReference type="InterPro" id="IPR000192">
    <property type="entry name" value="Aminotrans_V_dom"/>
</dbReference>
<accession>A0AA37SLH1</accession>
<feature type="domain" description="Aminotransferase class V" evidence="11">
    <location>
        <begin position="3"/>
        <end position="365"/>
    </location>
</feature>
<keyword evidence="6" id="KW-0663">Pyridoxal phosphate</keyword>
<evidence type="ECO:0000256" key="3">
    <source>
        <dbReference type="ARBA" id="ARBA00012239"/>
    </source>
</evidence>
<evidence type="ECO:0000313" key="13">
    <source>
        <dbReference type="Proteomes" id="UP001156666"/>
    </source>
</evidence>
<comment type="similarity">
    <text evidence="2">Belongs to the class-V pyridoxal-phosphate-dependent aminotransferase family. NifS/IscS subfamily.</text>
</comment>
<comment type="caution">
    <text evidence="12">The sequence shown here is derived from an EMBL/GenBank/DDBJ whole genome shotgun (WGS) entry which is preliminary data.</text>
</comment>
<evidence type="ECO:0000259" key="11">
    <source>
        <dbReference type="Pfam" id="PF00266"/>
    </source>
</evidence>
<dbReference type="GO" id="GO:0046872">
    <property type="term" value="F:metal ion binding"/>
    <property type="evidence" value="ECO:0007669"/>
    <property type="project" value="UniProtKB-KW"/>
</dbReference>
<dbReference type="InterPro" id="IPR015421">
    <property type="entry name" value="PyrdxlP-dep_Trfase_major"/>
</dbReference>
<organism evidence="12 13">
    <name type="scientific">Portibacter lacus</name>
    <dbReference type="NCBI Taxonomy" id="1099794"/>
    <lineage>
        <taxon>Bacteria</taxon>
        <taxon>Pseudomonadati</taxon>
        <taxon>Bacteroidota</taxon>
        <taxon>Saprospiria</taxon>
        <taxon>Saprospirales</taxon>
        <taxon>Haliscomenobacteraceae</taxon>
        <taxon>Portibacter</taxon>
    </lineage>
</organism>
<dbReference type="SUPFAM" id="SSF53383">
    <property type="entry name" value="PLP-dependent transferases"/>
    <property type="match status" value="1"/>
</dbReference>
<dbReference type="Pfam" id="PF00266">
    <property type="entry name" value="Aminotran_5"/>
    <property type="match status" value="1"/>
</dbReference>
<dbReference type="PIRSF" id="PIRSF005572">
    <property type="entry name" value="NifS"/>
    <property type="match status" value="1"/>
</dbReference>
<evidence type="ECO:0000256" key="4">
    <source>
        <dbReference type="ARBA" id="ARBA00022679"/>
    </source>
</evidence>
<dbReference type="Proteomes" id="UP001156666">
    <property type="component" value="Unassembled WGS sequence"/>
</dbReference>
<keyword evidence="7" id="KW-0408">Iron</keyword>
<dbReference type="InterPro" id="IPR016454">
    <property type="entry name" value="Cysteine_dSase"/>
</dbReference>
<dbReference type="InterPro" id="IPR015422">
    <property type="entry name" value="PyrdxlP-dep_Trfase_small"/>
</dbReference>
<dbReference type="PANTHER" id="PTHR11601:SF34">
    <property type="entry name" value="CYSTEINE DESULFURASE"/>
    <property type="match status" value="1"/>
</dbReference>
<comment type="cofactor">
    <cofactor evidence="1 10">
        <name>pyridoxal 5'-phosphate</name>
        <dbReference type="ChEBI" id="CHEBI:597326"/>
    </cofactor>
</comment>
<dbReference type="InterPro" id="IPR015424">
    <property type="entry name" value="PyrdxlP-dep_Trfase"/>
</dbReference>
<dbReference type="AlphaFoldDB" id="A0AA37SLH1"/>
<sequence length="376" mass="41700">MRIYFDNAATTPMHPDVIAHMSQLMGEVYGNPSSIHQAGRKARIIIEDARKSVAKELNCSIGEVFFTSSATEANNMILRRSVQDLGVKRMIISSIEHPCVLNTVKELEKLNLIDLEILNVNNLGLIDLSELKTILAKSEVKTLVSVMHVNNEIGVIQDIESISKICQENNALFHCDAVQSIAKMPIDLQKVKIDYLSGTSHKFHGPKGVGFMILSNDYTLLPFITGGGQERELRSGTENVPGIAGLAEALKIYAAERTEKVNVIRALKYRFKLKLKAALPEILFLEDENPERFIPTILSVSFPENARTELITFNLDIAGISASAGSACASGVEQASHVLESIKFPEDRRAVRFSFSYFNTEEEVDDCVDKIKKIFS</sequence>
<dbReference type="EC" id="2.8.1.7" evidence="3"/>
<keyword evidence="8" id="KW-0411">Iron-sulfur</keyword>
<dbReference type="Gene3D" id="3.90.1150.10">
    <property type="entry name" value="Aspartate Aminotransferase, domain 1"/>
    <property type="match status" value="1"/>
</dbReference>
<dbReference type="PROSITE" id="PS00595">
    <property type="entry name" value="AA_TRANSFER_CLASS_5"/>
    <property type="match status" value="1"/>
</dbReference>
<dbReference type="EMBL" id="BSOH01000001">
    <property type="protein sequence ID" value="GLR15397.1"/>
    <property type="molecule type" value="Genomic_DNA"/>
</dbReference>
<dbReference type="GO" id="GO:0031071">
    <property type="term" value="F:cysteine desulfurase activity"/>
    <property type="evidence" value="ECO:0007669"/>
    <property type="project" value="UniProtKB-EC"/>
</dbReference>
<reference evidence="12" key="1">
    <citation type="journal article" date="2014" name="Int. J. Syst. Evol. Microbiol.">
        <title>Complete genome sequence of Corynebacterium casei LMG S-19264T (=DSM 44701T), isolated from a smear-ripened cheese.</title>
        <authorList>
            <consortium name="US DOE Joint Genome Institute (JGI-PGF)"/>
            <person name="Walter F."/>
            <person name="Albersmeier A."/>
            <person name="Kalinowski J."/>
            <person name="Ruckert C."/>
        </authorList>
    </citation>
    <scope>NUCLEOTIDE SEQUENCE</scope>
    <source>
        <strain evidence="12">NBRC 108769</strain>
    </source>
</reference>
<evidence type="ECO:0000256" key="9">
    <source>
        <dbReference type="ARBA" id="ARBA00050776"/>
    </source>
</evidence>
<evidence type="ECO:0000256" key="2">
    <source>
        <dbReference type="ARBA" id="ARBA00006490"/>
    </source>
</evidence>
<dbReference type="PANTHER" id="PTHR11601">
    <property type="entry name" value="CYSTEINE DESULFURYLASE FAMILY MEMBER"/>
    <property type="match status" value="1"/>
</dbReference>
<comment type="catalytic activity">
    <reaction evidence="9">
        <text>(sulfur carrier)-H + L-cysteine = (sulfur carrier)-SH + L-alanine</text>
        <dbReference type="Rhea" id="RHEA:43892"/>
        <dbReference type="Rhea" id="RHEA-COMP:14737"/>
        <dbReference type="Rhea" id="RHEA-COMP:14739"/>
        <dbReference type="ChEBI" id="CHEBI:29917"/>
        <dbReference type="ChEBI" id="CHEBI:35235"/>
        <dbReference type="ChEBI" id="CHEBI:57972"/>
        <dbReference type="ChEBI" id="CHEBI:64428"/>
        <dbReference type="EC" id="2.8.1.7"/>
    </reaction>
</comment>
<keyword evidence="4" id="KW-0808">Transferase</keyword>
<evidence type="ECO:0000313" key="12">
    <source>
        <dbReference type="EMBL" id="GLR15397.1"/>
    </source>
</evidence>
<proteinExistence type="inferred from homology"/>
<keyword evidence="13" id="KW-1185">Reference proteome</keyword>
<dbReference type="RefSeq" id="WP_235292291.1">
    <property type="nucleotide sequence ID" value="NZ_BSOH01000001.1"/>
</dbReference>
<dbReference type="Gene3D" id="1.10.260.50">
    <property type="match status" value="1"/>
</dbReference>
<evidence type="ECO:0000256" key="6">
    <source>
        <dbReference type="ARBA" id="ARBA00022898"/>
    </source>
</evidence>
<evidence type="ECO:0000256" key="7">
    <source>
        <dbReference type="ARBA" id="ARBA00023004"/>
    </source>
</evidence>
<evidence type="ECO:0000256" key="1">
    <source>
        <dbReference type="ARBA" id="ARBA00001933"/>
    </source>
</evidence>
<keyword evidence="5" id="KW-0479">Metal-binding</keyword>
<protein>
    <recommendedName>
        <fullName evidence="3">cysteine desulfurase</fullName>
        <ecNumber evidence="3">2.8.1.7</ecNumber>
    </recommendedName>
</protein>
<evidence type="ECO:0000256" key="5">
    <source>
        <dbReference type="ARBA" id="ARBA00022723"/>
    </source>
</evidence>
<evidence type="ECO:0000256" key="10">
    <source>
        <dbReference type="RuleBase" id="RU004504"/>
    </source>
</evidence>
<reference evidence="12" key="2">
    <citation type="submission" date="2023-01" db="EMBL/GenBank/DDBJ databases">
        <title>Draft genome sequence of Portibacter lacus strain NBRC 108769.</title>
        <authorList>
            <person name="Sun Q."/>
            <person name="Mori K."/>
        </authorList>
    </citation>
    <scope>NUCLEOTIDE SEQUENCE</scope>
    <source>
        <strain evidence="12">NBRC 108769</strain>
    </source>
</reference>
<name>A0AA37SLH1_9BACT</name>
<evidence type="ECO:0000256" key="8">
    <source>
        <dbReference type="ARBA" id="ARBA00023014"/>
    </source>
</evidence>
<gene>
    <name evidence="12" type="ORF">GCM10007940_00120</name>
</gene>
<dbReference type="GO" id="GO:0051536">
    <property type="term" value="F:iron-sulfur cluster binding"/>
    <property type="evidence" value="ECO:0007669"/>
    <property type="project" value="UniProtKB-KW"/>
</dbReference>
<dbReference type="Gene3D" id="3.40.640.10">
    <property type="entry name" value="Type I PLP-dependent aspartate aminotransferase-like (Major domain)"/>
    <property type="match status" value="1"/>
</dbReference>